<dbReference type="InterPro" id="IPR003930">
    <property type="entry name" value="K_chnl_Ca-activ_BK_bsu"/>
</dbReference>
<evidence type="ECO:0000256" key="4">
    <source>
        <dbReference type="ARBA" id="ARBA00022989"/>
    </source>
</evidence>
<evidence type="ECO:0000256" key="3">
    <source>
        <dbReference type="ARBA" id="ARBA00022692"/>
    </source>
</evidence>
<evidence type="ECO:0000256" key="9">
    <source>
        <dbReference type="SAM" id="Phobius"/>
    </source>
</evidence>
<dbReference type="GO" id="GO:0015459">
    <property type="term" value="F:potassium channel regulator activity"/>
    <property type="evidence" value="ECO:0007669"/>
    <property type="project" value="TreeGrafter"/>
</dbReference>
<keyword evidence="7" id="KW-0325">Glycoprotein</keyword>
<dbReference type="GO" id="GO:0015269">
    <property type="term" value="F:calcium-activated potassium channel activity"/>
    <property type="evidence" value="ECO:0007669"/>
    <property type="project" value="InterPro"/>
</dbReference>
<dbReference type="PANTHER" id="PTHR10258">
    <property type="entry name" value="CALCIUM-ACTIVATED POTASSIUM CHANNEL SUBUNIT BETA"/>
    <property type="match status" value="1"/>
</dbReference>
<evidence type="ECO:0000256" key="7">
    <source>
        <dbReference type="ARBA" id="ARBA00023180"/>
    </source>
</evidence>
<organism evidence="10 11">
    <name type="scientific">Acropora cervicornis</name>
    <name type="common">Staghorn coral</name>
    <dbReference type="NCBI Taxonomy" id="6130"/>
    <lineage>
        <taxon>Eukaryota</taxon>
        <taxon>Metazoa</taxon>
        <taxon>Cnidaria</taxon>
        <taxon>Anthozoa</taxon>
        <taxon>Hexacorallia</taxon>
        <taxon>Scleractinia</taxon>
        <taxon>Astrocoeniina</taxon>
        <taxon>Acroporidae</taxon>
        <taxon>Acropora</taxon>
    </lineage>
</organism>
<evidence type="ECO:0000256" key="8">
    <source>
        <dbReference type="ARBA" id="ARBA00023303"/>
    </source>
</evidence>
<feature type="transmembrane region" description="Helical" evidence="9">
    <location>
        <begin position="21"/>
        <end position="42"/>
    </location>
</feature>
<keyword evidence="3 9" id="KW-0812">Transmembrane</keyword>
<evidence type="ECO:0000256" key="6">
    <source>
        <dbReference type="ARBA" id="ARBA00023136"/>
    </source>
</evidence>
<comment type="subcellular location">
    <subcellularLocation>
        <location evidence="1">Membrane</location>
        <topology evidence="1">Multi-pass membrane protein</topology>
    </subcellularLocation>
</comment>
<feature type="transmembrane region" description="Helical" evidence="9">
    <location>
        <begin position="172"/>
        <end position="195"/>
    </location>
</feature>
<protein>
    <submittedName>
        <fullName evidence="10">Uncharacterized protein</fullName>
    </submittedName>
</protein>
<evidence type="ECO:0000256" key="1">
    <source>
        <dbReference type="ARBA" id="ARBA00004141"/>
    </source>
</evidence>
<evidence type="ECO:0000256" key="2">
    <source>
        <dbReference type="ARBA" id="ARBA00022448"/>
    </source>
</evidence>
<keyword evidence="4 9" id="KW-1133">Transmembrane helix</keyword>
<keyword evidence="2" id="KW-0813">Transport</keyword>
<comment type="caution">
    <text evidence="10">The sequence shown here is derived from an EMBL/GenBank/DDBJ whole genome shotgun (WGS) entry which is preliminary data.</text>
</comment>
<proteinExistence type="predicted"/>
<dbReference type="Pfam" id="PF03185">
    <property type="entry name" value="CaKB"/>
    <property type="match status" value="1"/>
</dbReference>
<dbReference type="GO" id="GO:0005513">
    <property type="term" value="P:detection of calcium ion"/>
    <property type="evidence" value="ECO:0007669"/>
    <property type="project" value="TreeGrafter"/>
</dbReference>
<dbReference type="Proteomes" id="UP001249851">
    <property type="component" value="Unassembled WGS sequence"/>
</dbReference>
<sequence>MTHHFNDSAPQVKSMKSVKRVANANLVCCGIVLLLEMILVALPKLESMQYWIGTCNVRNMKLNRAAGGKQLRCHCSGHTANTKCTIYYPCIQILVSFSHDTVRSALVVRDRRRISEQCSYKLRDYDCRTKEEAFQHLEKFREKWGLINSSYRCFHSSRHPDKVILSNEAPSIVLALFLTIFPIAGIAFSLVMLRFKKQIALMILRRRRNGAKQKYFPLAFVTKEEDSVLEGRSRETVQ</sequence>
<evidence type="ECO:0000256" key="5">
    <source>
        <dbReference type="ARBA" id="ARBA00023065"/>
    </source>
</evidence>
<evidence type="ECO:0000313" key="11">
    <source>
        <dbReference type="Proteomes" id="UP001249851"/>
    </source>
</evidence>
<dbReference type="PANTHER" id="PTHR10258:SF8">
    <property type="entry name" value="CALCIUM-ACTIVATED POTASSIUM CHANNEL BK ALPHA SUBUNIT DOMAIN-CONTAINING PROTEIN"/>
    <property type="match status" value="1"/>
</dbReference>
<keyword evidence="6 9" id="KW-0472">Membrane</keyword>
<dbReference type="GO" id="GO:0008076">
    <property type="term" value="C:voltage-gated potassium channel complex"/>
    <property type="evidence" value="ECO:0007669"/>
    <property type="project" value="TreeGrafter"/>
</dbReference>
<dbReference type="EMBL" id="JARQWQ010000003">
    <property type="protein sequence ID" value="KAK2572724.1"/>
    <property type="molecule type" value="Genomic_DNA"/>
</dbReference>
<reference evidence="10" key="2">
    <citation type="journal article" date="2023" name="Science">
        <title>Genomic signatures of disease resistance in endangered staghorn corals.</title>
        <authorList>
            <person name="Vollmer S.V."/>
            <person name="Selwyn J.D."/>
            <person name="Despard B.A."/>
            <person name="Roesel C.L."/>
        </authorList>
    </citation>
    <scope>NUCLEOTIDE SEQUENCE</scope>
    <source>
        <strain evidence="10">K2</strain>
    </source>
</reference>
<name>A0AAD9R432_ACRCE</name>
<evidence type="ECO:0000313" key="10">
    <source>
        <dbReference type="EMBL" id="KAK2572724.1"/>
    </source>
</evidence>
<accession>A0AAD9R432</accession>
<keyword evidence="8" id="KW-0407">Ion channel</keyword>
<dbReference type="AlphaFoldDB" id="A0AAD9R432"/>
<gene>
    <name evidence="10" type="ORF">P5673_001704</name>
</gene>
<keyword evidence="11" id="KW-1185">Reference proteome</keyword>
<reference evidence="10" key="1">
    <citation type="journal article" date="2023" name="G3 (Bethesda)">
        <title>Whole genome assembly and annotation of the endangered Caribbean coral Acropora cervicornis.</title>
        <authorList>
            <person name="Selwyn J.D."/>
            <person name="Vollmer S.V."/>
        </authorList>
    </citation>
    <scope>NUCLEOTIDE SEQUENCE</scope>
    <source>
        <strain evidence="10">K2</strain>
    </source>
</reference>
<keyword evidence="5" id="KW-0406">Ion transport</keyword>